<evidence type="ECO:0000313" key="1">
    <source>
        <dbReference type="EMBL" id="PIW18633.1"/>
    </source>
</evidence>
<protein>
    <submittedName>
        <fullName evidence="1">Uncharacterized protein</fullName>
    </submittedName>
</protein>
<sequence>MSDSALLNTLTEKGLFSPPAKASQSYAMGLLSQEGTGLLADQVVCPDNLRYGLLPLENLYLEQKPASQEALQGLVTSIEFILALQDHMSNHGLRDQDAVTALEVLSLKPEPPQSGLAGTLQAVLRLELSLRDFGRGDVRQALRQVLRSAQKGIKNGDGRSFLGQIHHWIH</sequence>
<dbReference type="Proteomes" id="UP000231019">
    <property type="component" value="Unassembled WGS sequence"/>
</dbReference>
<evidence type="ECO:0000313" key="2">
    <source>
        <dbReference type="Proteomes" id="UP000231019"/>
    </source>
</evidence>
<accession>A0A2M7G963</accession>
<gene>
    <name evidence="1" type="ORF">COW36_04895</name>
</gene>
<organism evidence="1 2">
    <name type="scientific">bacterium (Candidatus Blackallbacteria) CG17_big_fil_post_rev_8_21_14_2_50_48_46</name>
    <dbReference type="NCBI Taxonomy" id="2014261"/>
    <lineage>
        <taxon>Bacteria</taxon>
        <taxon>Candidatus Blackallbacteria</taxon>
    </lineage>
</organism>
<dbReference type="AlphaFoldDB" id="A0A2M7G963"/>
<dbReference type="EMBL" id="PFFQ01000012">
    <property type="protein sequence ID" value="PIW18633.1"/>
    <property type="molecule type" value="Genomic_DNA"/>
</dbReference>
<reference evidence="1 2" key="1">
    <citation type="submission" date="2017-09" db="EMBL/GenBank/DDBJ databases">
        <title>Depth-based differentiation of microbial function through sediment-hosted aquifers and enrichment of novel symbionts in the deep terrestrial subsurface.</title>
        <authorList>
            <person name="Probst A.J."/>
            <person name="Ladd B."/>
            <person name="Jarett J.K."/>
            <person name="Geller-Mcgrath D.E."/>
            <person name="Sieber C.M."/>
            <person name="Emerson J.B."/>
            <person name="Anantharaman K."/>
            <person name="Thomas B.C."/>
            <person name="Malmstrom R."/>
            <person name="Stieglmeier M."/>
            <person name="Klingl A."/>
            <person name="Woyke T."/>
            <person name="Ryan C.M."/>
            <person name="Banfield J.F."/>
        </authorList>
    </citation>
    <scope>NUCLEOTIDE SEQUENCE [LARGE SCALE GENOMIC DNA]</scope>
    <source>
        <strain evidence="1">CG17_big_fil_post_rev_8_21_14_2_50_48_46</strain>
    </source>
</reference>
<name>A0A2M7G963_9BACT</name>
<comment type="caution">
    <text evidence="1">The sequence shown here is derived from an EMBL/GenBank/DDBJ whole genome shotgun (WGS) entry which is preliminary data.</text>
</comment>
<proteinExistence type="predicted"/>